<gene>
    <name evidence="6" type="primary">kdgK</name>
    <name evidence="5" type="ORF">Ga0058931_0771</name>
    <name evidence="6" type="ORF">HLUCCA05_10735</name>
</gene>
<reference evidence="5 8" key="2">
    <citation type="submission" date="2016-01" db="EMBL/GenBank/DDBJ databases">
        <authorList>
            <person name="Varghese N."/>
        </authorList>
    </citation>
    <scope>NUCLEOTIDE SEQUENCE [LARGE SCALE GENOMIC DNA]</scope>
    <source>
        <strain evidence="5 8">HL-91</strain>
    </source>
</reference>
<name>A0A0P7YRD2_9RHOB</name>
<dbReference type="PROSITE" id="PS00584">
    <property type="entry name" value="PFKB_KINASES_2"/>
    <property type="match status" value="1"/>
</dbReference>
<evidence type="ECO:0000256" key="3">
    <source>
        <dbReference type="ARBA" id="ARBA00022777"/>
    </source>
</evidence>
<dbReference type="InterPro" id="IPR050306">
    <property type="entry name" value="PfkB_Carbo_kinase"/>
</dbReference>
<dbReference type="GO" id="GO:0005829">
    <property type="term" value="C:cytosol"/>
    <property type="evidence" value="ECO:0007669"/>
    <property type="project" value="TreeGrafter"/>
</dbReference>
<evidence type="ECO:0000256" key="2">
    <source>
        <dbReference type="ARBA" id="ARBA00022679"/>
    </source>
</evidence>
<keyword evidence="3 6" id="KW-0418">Kinase</keyword>
<accession>A0A0P7YRD2</accession>
<comment type="similarity">
    <text evidence="1">Belongs to the carbohydrate kinase PfkB family.</text>
</comment>
<dbReference type="AlphaFoldDB" id="A0A0P7YRD2"/>
<dbReference type="PATRIC" id="fig|1666912.4.peg.2330"/>
<dbReference type="GO" id="GO:0042840">
    <property type="term" value="P:D-glucuronate catabolic process"/>
    <property type="evidence" value="ECO:0007669"/>
    <property type="project" value="TreeGrafter"/>
</dbReference>
<sequence>MRILCLGECMVEMAPTGDNRFTLGFAGDTFNTAWALRKTCPESWQIGYATALGDDPMSGDMLRFMLDAGICTRDIQILPGETCGLYLIRLTGGERSFSYWRGQSAARKMVDNAGWLPQVLSGAQAVFLSGISLAILSQDRRDALVTALEAYEGLLVFDPNYRAGLWPSAALARDWLLRVAARADILLPSLEDCVLLLGPVTAEDAGQTLRAAGAREVIVTDGPGPVTLCTEDGQSVIAFQQGAAPVDTTGAGDAFNAGYLSARLNGQTPQQAVAEGQRLSQLAIATRGALLP</sequence>
<protein>
    <submittedName>
        <fullName evidence="5 6">2-dehydro-3-deoxygluconokinase</fullName>
    </submittedName>
</protein>
<dbReference type="GO" id="GO:0019698">
    <property type="term" value="P:D-galacturonate catabolic process"/>
    <property type="evidence" value="ECO:0007669"/>
    <property type="project" value="TreeGrafter"/>
</dbReference>
<comment type="caution">
    <text evidence="6">The sequence shown here is derived from an EMBL/GenBank/DDBJ whole genome shotgun (WGS) entry which is preliminary data.</text>
</comment>
<proteinExistence type="inferred from homology"/>
<dbReference type="PANTHER" id="PTHR43085">
    <property type="entry name" value="HEXOKINASE FAMILY MEMBER"/>
    <property type="match status" value="1"/>
</dbReference>
<dbReference type="PANTHER" id="PTHR43085:SF15">
    <property type="entry name" value="2-DEHYDRO-3-DEOXYGLUCONOKINASE"/>
    <property type="match status" value="1"/>
</dbReference>
<dbReference type="InterPro" id="IPR011611">
    <property type="entry name" value="PfkB_dom"/>
</dbReference>
<dbReference type="GO" id="GO:0008673">
    <property type="term" value="F:2-dehydro-3-deoxygluconokinase activity"/>
    <property type="evidence" value="ECO:0007669"/>
    <property type="project" value="TreeGrafter"/>
</dbReference>
<evidence type="ECO:0000313" key="7">
    <source>
        <dbReference type="Proteomes" id="UP000050413"/>
    </source>
</evidence>
<evidence type="ECO:0000313" key="5">
    <source>
        <dbReference type="EMBL" id="CUX80066.1"/>
    </source>
</evidence>
<keyword evidence="8" id="KW-1185">Reference proteome</keyword>
<evidence type="ECO:0000313" key="6">
    <source>
        <dbReference type="EMBL" id="KPP92862.1"/>
    </source>
</evidence>
<dbReference type="InterPro" id="IPR029056">
    <property type="entry name" value="Ribokinase-like"/>
</dbReference>
<dbReference type="Proteomes" id="UP000182045">
    <property type="component" value="Unassembled WGS sequence"/>
</dbReference>
<dbReference type="SUPFAM" id="SSF53613">
    <property type="entry name" value="Ribokinase-like"/>
    <property type="match status" value="1"/>
</dbReference>
<evidence type="ECO:0000259" key="4">
    <source>
        <dbReference type="Pfam" id="PF00294"/>
    </source>
</evidence>
<dbReference type="STRING" id="1666912.Ga0058931_0771"/>
<evidence type="ECO:0000313" key="8">
    <source>
        <dbReference type="Proteomes" id="UP000182045"/>
    </source>
</evidence>
<dbReference type="EMBL" id="LJSG01000011">
    <property type="protein sequence ID" value="KPP92862.1"/>
    <property type="molecule type" value="Genomic_DNA"/>
</dbReference>
<dbReference type="EMBL" id="FBYC01000004">
    <property type="protein sequence ID" value="CUX80066.1"/>
    <property type="molecule type" value="Genomic_DNA"/>
</dbReference>
<reference evidence="6 7" key="1">
    <citation type="submission" date="2015-09" db="EMBL/GenBank/DDBJ databases">
        <title>Identification and resolution of microdiversity through metagenomic sequencing of parallel consortia.</title>
        <authorList>
            <person name="Nelson W.C."/>
            <person name="Romine M.F."/>
            <person name="Lindemann S.R."/>
        </authorList>
    </citation>
    <scope>NUCLEOTIDE SEQUENCE [LARGE SCALE GENOMIC DNA]</scope>
    <source>
        <strain evidence="6">HL-91</strain>
    </source>
</reference>
<dbReference type="GO" id="GO:0006974">
    <property type="term" value="P:DNA damage response"/>
    <property type="evidence" value="ECO:0007669"/>
    <property type="project" value="TreeGrafter"/>
</dbReference>
<dbReference type="CDD" id="cd01166">
    <property type="entry name" value="KdgK"/>
    <property type="match status" value="1"/>
</dbReference>
<feature type="domain" description="Carbohydrate kinase PfkB" evidence="4">
    <location>
        <begin position="3"/>
        <end position="289"/>
    </location>
</feature>
<dbReference type="Proteomes" id="UP000050413">
    <property type="component" value="Unassembled WGS sequence"/>
</dbReference>
<evidence type="ECO:0000256" key="1">
    <source>
        <dbReference type="ARBA" id="ARBA00010688"/>
    </source>
</evidence>
<dbReference type="Gene3D" id="3.40.1190.20">
    <property type="match status" value="1"/>
</dbReference>
<keyword evidence="2" id="KW-0808">Transferase</keyword>
<organism evidence="6 7">
    <name type="scientific">Roseibaca calidilacus</name>
    <dbReference type="NCBI Taxonomy" id="1666912"/>
    <lineage>
        <taxon>Bacteria</taxon>
        <taxon>Pseudomonadati</taxon>
        <taxon>Pseudomonadota</taxon>
        <taxon>Alphaproteobacteria</taxon>
        <taxon>Rhodobacterales</taxon>
        <taxon>Paracoccaceae</taxon>
        <taxon>Roseinatronobacter</taxon>
    </lineage>
</organism>
<dbReference type="Pfam" id="PF00294">
    <property type="entry name" value="PfkB"/>
    <property type="match status" value="1"/>
</dbReference>
<dbReference type="InterPro" id="IPR002173">
    <property type="entry name" value="Carboh/pur_kinase_PfkB_CS"/>
</dbReference>